<sequence length="508" mass="52957">MKYFTPALFVFFATALSAETRLIVPWVTNNDSFQATLIINNLGNTQAEIRLHAIRPSGQTPDMETRTLQIDALAQHTAASADLFPELGTGSGYMVLLESARDSVSAGLVVTATGSASGSSPAQADVLDPEQTAKTILFNFLTAGAANNPSAPVIVNPGAVEAQVTFFAYQNGSQAGTATRTIAANRPFAETATSLFPELSGALYLVAQSDQPILGMAFIFNELLEPAMAAATPIPALPGATEPVRPYVDTFVAMGVGMDGFIIDEAGNLYGAGGWLNDNVIRIAPSGEVTTLATGLRGPVHMARDSSGKLYVSNFNDTSIRTIDETGQVTLFARGLDAPVGMAFDADGNLFVCNYGGSAPGRTISKITPAGVVSVFANDPLLHTPIDVFTNADGSLYVANQIGGAILHVDVNGTVSLIGQIPGNLGHMAVVGDSFYATGDTFIYKMTRAGRVTLFSGQGVEGDADGALSEATFRRPNGIALGPDGRTLFIGSATRGQPSGSVRRIHLE</sequence>
<dbReference type="SUPFAM" id="SSF63829">
    <property type="entry name" value="Calcium-dependent phosphotriesterase"/>
    <property type="match status" value="1"/>
</dbReference>
<evidence type="ECO:0000256" key="1">
    <source>
        <dbReference type="SAM" id="SignalP"/>
    </source>
</evidence>
<evidence type="ECO:0000313" key="2">
    <source>
        <dbReference type="EMBL" id="MBO1317276.1"/>
    </source>
</evidence>
<dbReference type="EMBL" id="JAFREP010000006">
    <property type="protein sequence ID" value="MBO1318583.1"/>
    <property type="molecule type" value="Genomic_DNA"/>
</dbReference>
<evidence type="ECO:0000313" key="3">
    <source>
        <dbReference type="EMBL" id="MBO1318583.1"/>
    </source>
</evidence>
<dbReference type="PANTHER" id="PTHR47572:SF4">
    <property type="entry name" value="LACTONASE DRP35"/>
    <property type="match status" value="1"/>
</dbReference>
<dbReference type="InterPro" id="IPR051262">
    <property type="entry name" value="SMP-30/CGR1_Lactonase"/>
</dbReference>
<protein>
    <recommendedName>
        <fullName evidence="5">SMP-30/Gluconolactonase/LRE-like region domain-containing protein</fullName>
    </recommendedName>
</protein>
<name>A0A8J7U3Q5_9BACT</name>
<dbReference type="EMBL" id="JAFREP010000002">
    <property type="protein sequence ID" value="MBO1317276.1"/>
    <property type="molecule type" value="Genomic_DNA"/>
</dbReference>
<dbReference type="AlphaFoldDB" id="A0A8J7U3Q5"/>
<dbReference type="RefSeq" id="WP_207856513.1">
    <property type="nucleotide sequence ID" value="NZ_JAFREP010000002.1"/>
</dbReference>
<proteinExistence type="predicted"/>
<feature type="chain" id="PRO_5036272023" description="SMP-30/Gluconolactonase/LRE-like region domain-containing protein" evidence="1">
    <location>
        <begin position="19"/>
        <end position="508"/>
    </location>
</feature>
<dbReference type="Gene3D" id="2.120.10.30">
    <property type="entry name" value="TolB, C-terminal domain"/>
    <property type="match status" value="2"/>
</dbReference>
<accession>A0A8J7U3Q5</accession>
<dbReference type="InterPro" id="IPR011042">
    <property type="entry name" value="6-blade_b-propeller_TolB-like"/>
</dbReference>
<keyword evidence="1" id="KW-0732">Signal</keyword>
<reference evidence="3" key="1">
    <citation type="submission" date="2021-03" db="EMBL/GenBank/DDBJ databases">
        <authorList>
            <person name="Wang G."/>
        </authorList>
    </citation>
    <scope>NUCLEOTIDE SEQUENCE</scope>
    <source>
        <strain evidence="3">KCTC 12899</strain>
    </source>
</reference>
<evidence type="ECO:0008006" key="5">
    <source>
        <dbReference type="Google" id="ProtNLM"/>
    </source>
</evidence>
<evidence type="ECO:0000313" key="4">
    <source>
        <dbReference type="Proteomes" id="UP000664417"/>
    </source>
</evidence>
<dbReference type="PANTHER" id="PTHR47572">
    <property type="entry name" value="LIPOPROTEIN-RELATED"/>
    <property type="match status" value="1"/>
</dbReference>
<organism evidence="3 4">
    <name type="scientific">Acanthopleuribacter pedis</name>
    <dbReference type="NCBI Taxonomy" id="442870"/>
    <lineage>
        <taxon>Bacteria</taxon>
        <taxon>Pseudomonadati</taxon>
        <taxon>Acidobacteriota</taxon>
        <taxon>Holophagae</taxon>
        <taxon>Acanthopleuribacterales</taxon>
        <taxon>Acanthopleuribacteraceae</taxon>
        <taxon>Acanthopleuribacter</taxon>
    </lineage>
</organism>
<feature type="signal peptide" evidence="1">
    <location>
        <begin position="1"/>
        <end position="18"/>
    </location>
</feature>
<comment type="caution">
    <text evidence="3">The sequence shown here is derived from an EMBL/GenBank/DDBJ whole genome shotgun (WGS) entry which is preliminary data.</text>
</comment>
<gene>
    <name evidence="2" type="ORF">J3U88_02305</name>
    <name evidence="3" type="ORF">J3U88_08945</name>
</gene>
<keyword evidence="4" id="KW-1185">Reference proteome</keyword>
<dbReference type="Proteomes" id="UP000664417">
    <property type="component" value="Unassembled WGS sequence"/>
</dbReference>